<sequence>MRHELIHAWQYHELGEADHGVTIIRWTYALDTSKHCERFAAAKWWLVCEDFGERIARHRRSKTVCNPDDYCCSKCGELLCGEGNDSNRILFT</sequence>
<proteinExistence type="predicted"/>
<dbReference type="EMBL" id="BAABKX010000030">
    <property type="protein sequence ID" value="GAA5064448.1"/>
    <property type="molecule type" value="Genomic_DNA"/>
</dbReference>
<protein>
    <recommendedName>
        <fullName evidence="3">SprT-like family protein</fullName>
    </recommendedName>
</protein>
<evidence type="ECO:0008006" key="3">
    <source>
        <dbReference type="Google" id="ProtNLM"/>
    </source>
</evidence>
<dbReference type="Proteomes" id="UP001501729">
    <property type="component" value="Unassembled WGS sequence"/>
</dbReference>
<name>A0AAV3UQV8_9EURY</name>
<organism evidence="1 2">
    <name type="scientific">Haladaptatus pallidirubidus</name>
    <dbReference type="NCBI Taxonomy" id="1008152"/>
    <lineage>
        <taxon>Archaea</taxon>
        <taxon>Methanobacteriati</taxon>
        <taxon>Methanobacteriota</taxon>
        <taxon>Stenosarchaea group</taxon>
        <taxon>Halobacteria</taxon>
        <taxon>Halobacteriales</taxon>
        <taxon>Haladaptataceae</taxon>
        <taxon>Haladaptatus</taxon>
    </lineage>
</organism>
<keyword evidence="2" id="KW-1185">Reference proteome</keyword>
<reference evidence="1 2" key="1">
    <citation type="journal article" date="2019" name="Int. J. Syst. Evol. Microbiol.">
        <title>The Global Catalogue of Microorganisms (GCM) 10K type strain sequencing project: providing services to taxonomists for standard genome sequencing and annotation.</title>
        <authorList>
            <consortium name="The Broad Institute Genomics Platform"/>
            <consortium name="The Broad Institute Genome Sequencing Center for Infectious Disease"/>
            <person name="Wu L."/>
            <person name="Ma J."/>
        </authorList>
    </citation>
    <scope>NUCLEOTIDE SEQUENCE [LARGE SCALE GENOMIC DNA]</scope>
    <source>
        <strain evidence="1 2">JCM 17504</strain>
    </source>
</reference>
<dbReference type="AlphaFoldDB" id="A0AAV3UQV8"/>
<evidence type="ECO:0000313" key="1">
    <source>
        <dbReference type="EMBL" id="GAA5064448.1"/>
    </source>
</evidence>
<accession>A0AAV3UQV8</accession>
<comment type="caution">
    <text evidence="1">The sequence shown here is derived from an EMBL/GenBank/DDBJ whole genome shotgun (WGS) entry which is preliminary data.</text>
</comment>
<dbReference type="RefSeq" id="WP_390184639.1">
    <property type="nucleotide sequence ID" value="NZ_JBHMAI010000002.1"/>
</dbReference>
<evidence type="ECO:0000313" key="2">
    <source>
        <dbReference type="Proteomes" id="UP001501729"/>
    </source>
</evidence>
<gene>
    <name evidence="1" type="ORF">GCM10025751_54050</name>
</gene>